<dbReference type="PROSITE" id="PS50893">
    <property type="entry name" value="ABC_TRANSPORTER_2"/>
    <property type="match status" value="1"/>
</dbReference>
<dbReference type="InterPro" id="IPR003593">
    <property type="entry name" value="AAA+_ATPase"/>
</dbReference>
<dbReference type="EMBL" id="CP121694">
    <property type="protein sequence ID" value="WRO21733.1"/>
    <property type="molecule type" value="Genomic_DNA"/>
</dbReference>
<evidence type="ECO:0000256" key="2">
    <source>
        <dbReference type="ARBA" id="ARBA00022448"/>
    </source>
</evidence>
<dbReference type="InterPro" id="IPR013563">
    <property type="entry name" value="Oligopep_ABC_C"/>
</dbReference>
<keyword evidence="4 6" id="KW-0067">ATP-binding</keyword>
<dbReference type="Pfam" id="PF08352">
    <property type="entry name" value="oligo_HPY"/>
    <property type="match status" value="1"/>
</dbReference>
<evidence type="ECO:0000256" key="3">
    <source>
        <dbReference type="ARBA" id="ARBA00022741"/>
    </source>
</evidence>
<organism evidence="6 7">
    <name type="scientific">Metallumcola ferriviriculae</name>
    <dbReference type="NCBI Taxonomy" id="3039180"/>
    <lineage>
        <taxon>Bacteria</taxon>
        <taxon>Bacillati</taxon>
        <taxon>Bacillota</taxon>
        <taxon>Clostridia</taxon>
        <taxon>Neomoorellales</taxon>
        <taxon>Desulfitibacteraceae</taxon>
        <taxon>Metallumcola</taxon>
    </lineage>
</organism>
<comment type="similarity">
    <text evidence="1">Belongs to the ABC transporter superfamily.</text>
</comment>
<name>A0AAU0URB5_9FIRM</name>
<gene>
    <name evidence="6" type="ORF">MFMK1_001545</name>
</gene>
<dbReference type="PROSITE" id="PS00211">
    <property type="entry name" value="ABC_TRANSPORTER_1"/>
    <property type="match status" value="1"/>
</dbReference>
<dbReference type="AlphaFoldDB" id="A0AAU0URB5"/>
<dbReference type="InterPro" id="IPR027417">
    <property type="entry name" value="P-loop_NTPase"/>
</dbReference>
<dbReference type="GO" id="GO:0005524">
    <property type="term" value="F:ATP binding"/>
    <property type="evidence" value="ECO:0007669"/>
    <property type="project" value="UniProtKB-KW"/>
</dbReference>
<dbReference type="NCBIfam" id="TIGR01727">
    <property type="entry name" value="oligo_HPY"/>
    <property type="match status" value="1"/>
</dbReference>
<dbReference type="KEGG" id="dbc:MFMK1_001545"/>
<dbReference type="GO" id="GO:0055085">
    <property type="term" value="P:transmembrane transport"/>
    <property type="evidence" value="ECO:0007669"/>
    <property type="project" value="UniProtKB-ARBA"/>
</dbReference>
<dbReference type="SUPFAM" id="SSF52540">
    <property type="entry name" value="P-loop containing nucleoside triphosphate hydrolases"/>
    <property type="match status" value="1"/>
</dbReference>
<dbReference type="SMART" id="SM00382">
    <property type="entry name" value="AAA"/>
    <property type="match status" value="1"/>
</dbReference>
<dbReference type="PANTHER" id="PTHR43776:SF7">
    <property type="entry name" value="D,D-DIPEPTIDE TRANSPORT ATP-BINDING PROTEIN DDPF-RELATED"/>
    <property type="match status" value="1"/>
</dbReference>
<sequence length="328" mass="36082">MTEALIKVRNLKKYFPVSKGMLAPKSYLRAVDGVSFNIVKGETLGLVGESGCGKTTVGRTIIRLYQPTDGKVLYKGKNIFDMKGKEAASLNRSMQMIFQDPYAALNPRMTVSDIIGEALDIHKLAQGKERTKRIHHLLEMVGLNREHASRFPHEFSGGQRQRIGIARALAVEPKFIICDEPISGLDVSIQAQVVNLLEKLQQELGLTYLFIAHDLAMVKHISSRVAVMYLGRMIELAANDELYSNPLHPYTKALLSAIPIPDPDRAAAKQRQRLAGEMTSVISPASGCSFVNRCPIAKDICKNKTPALKDAGGGHLVACHFPGNLLLR</sequence>
<keyword evidence="3" id="KW-0547">Nucleotide-binding</keyword>
<dbReference type="RefSeq" id="WP_366924563.1">
    <property type="nucleotide sequence ID" value="NZ_CP121694.1"/>
</dbReference>
<dbReference type="CDD" id="cd03257">
    <property type="entry name" value="ABC_NikE_OppD_transporters"/>
    <property type="match status" value="1"/>
</dbReference>
<reference evidence="6 7" key="1">
    <citation type="submission" date="2023-04" db="EMBL/GenBank/DDBJ databases">
        <authorList>
            <person name="Hsu D."/>
        </authorList>
    </citation>
    <scope>NUCLEOTIDE SEQUENCE [LARGE SCALE GENOMIC DNA]</scope>
    <source>
        <strain evidence="6 7">MK1</strain>
    </source>
</reference>
<dbReference type="PANTHER" id="PTHR43776">
    <property type="entry name" value="TRANSPORT ATP-BINDING PROTEIN"/>
    <property type="match status" value="1"/>
</dbReference>
<dbReference type="FunFam" id="3.40.50.300:FF:000016">
    <property type="entry name" value="Oligopeptide ABC transporter ATP-binding component"/>
    <property type="match status" value="1"/>
</dbReference>
<keyword evidence="7" id="KW-1185">Reference proteome</keyword>
<feature type="domain" description="ABC transporter" evidence="5">
    <location>
        <begin position="6"/>
        <end position="255"/>
    </location>
</feature>
<evidence type="ECO:0000256" key="1">
    <source>
        <dbReference type="ARBA" id="ARBA00005417"/>
    </source>
</evidence>
<evidence type="ECO:0000256" key="4">
    <source>
        <dbReference type="ARBA" id="ARBA00022840"/>
    </source>
</evidence>
<accession>A0AAU0URB5</accession>
<dbReference type="InterPro" id="IPR003439">
    <property type="entry name" value="ABC_transporter-like_ATP-bd"/>
</dbReference>
<evidence type="ECO:0000259" key="5">
    <source>
        <dbReference type="PROSITE" id="PS50893"/>
    </source>
</evidence>
<dbReference type="InterPro" id="IPR017871">
    <property type="entry name" value="ABC_transporter-like_CS"/>
</dbReference>
<evidence type="ECO:0000313" key="6">
    <source>
        <dbReference type="EMBL" id="WRO21733.1"/>
    </source>
</evidence>
<dbReference type="Gene3D" id="3.40.50.300">
    <property type="entry name" value="P-loop containing nucleotide triphosphate hydrolases"/>
    <property type="match status" value="1"/>
</dbReference>
<keyword evidence="2" id="KW-0813">Transport</keyword>
<dbReference type="Proteomes" id="UP001329915">
    <property type="component" value="Chromosome"/>
</dbReference>
<protein>
    <submittedName>
        <fullName evidence="6">ATP-binding cassette domain-containing protein</fullName>
    </submittedName>
</protein>
<dbReference type="InterPro" id="IPR050319">
    <property type="entry name" value="ABC_transp_ATP-bind"/>
</dbReference>
<proteinExistence type="inferred from homology"/>
<evidence type="ECO:0000313" key="7">
    <source>
        <dbReference type="Proteomes" id="UP001329915"/>
    </source>
</evidence>
<dbReference type="GO" id="GO:0015833">
    <property type="term" value="P:peptide transport"/>
    <property type="evidence" value="ECO:0007669"/>
    <property type="project" value="InterPro"/>
</dbReference>
<dbReference type="Pfam" id="PF00005">
    <property type="entry name" value="ABC_tran"/>
    <property type="match status" value="1"/>
</dbReference>
<dbReference type="GO" id="GO:0016887">
    <property type="term" value="F:ATP hydrolysis activity"/>
    <property type="evidence" value="ECO:0007669"/>
    <property type="project" value="InterPro"/>
</dbReference>